<dbReference type="SUPFAM" id="SSF51735">
    <property type="entry name" value="NAD(P)-binding Rossmann-fold domains"/>
    <property type="match status" value="1"/>
</dbReference>
<feature type="domain" description="NAD-dependent epimerase/dehydratase" evidence="3">
    <location>
        <begin position="48"/>
        <end position="270"/>
    </location>
</feature>
<dbReference type="InterPro" id="IPR051225">
    <property type="entry name" value="NAD(P)_epim/dehydratase"/>
</dbReference>
<evidence type="ECO:0000313" key="4">
    <source>
        <dbReference type="EMBL" id="CAJ1940146.1"/>
    </source>
</evidence>
<comment type="caution">
    <text evidence="4">The sequence shown here is derived from an EMBL/GenBank/DDBJ whole genome shotgun (WGS) entry which is preliminary data.</text>
</comment>
<dbReference type="Gene3D" id="3.40.50.720">
    <property type="entry name" value="NAD(P)-binding Rossmann-like Domain"/>
    <property type="match status" value="1"/>
</dbReference>
<dbReference type="InterPro" id="IPR001509">
    <property type="entry name" value="Epimerase_deHydtase"/>
</dbReference>
<keyword evidence="2" id="KW-0732">Signal</keyword>
<dbReference type="Proteomes" id="UP001295423">
    <property type="component" value="Unassembled WGS sequence"/>
</dbReference>
<feature type="signal peptide" evidence="2">
    <location>
        <begin position="1"/>
        <end position="19"/>
    </location>
</feature>
<feature type="chain" id="PRO_5042038971" description="NAD-dependent epimerase/dehydratase domain-containing protein" evidence="2">
    <location>
        <begin position="20"/>
        <end position="412"/>
    </location>
</feature>
<protein>
    <recommendedName>
        <fullName evidence="3">NAD-dependent epimerase/dehydratase domain-containing protein</fullName>
    </recommendedName>
</protein>
<evidence type="ECO:0000256" key="1">
    <source>
        <dbReference type="ARBA" id="ARBA00007637"/>
    </source>
</evidence>
<sequence>MMKFQLVVSAASLIVGSTAFVAPNTASQRSSTTHLDMSAALIVQNKGGGHGELGYQLAKALTDHEKITSITILQDDACNDEKEPFKSYSSDLPDVKVVKAPLSSGDSMTSADVKSLLGDATFEYIWDNCSKGAEGSGKAICDCAKDWGVKLLTYVSSAGMYQPDDDTTFPMPETTPIKETSGQAQYDAYAVELGLPLVSFRPQYIYGEKSNKHDYIDWYFHRLVRELPLPIPENGTQKVSLTNSKDVARLLIAPLDNEEAAVEQRFFNCGNDKLYSYDEVAYMCAEAAGIAKENVMIEHYDSELYGKAYFPFRLTNFYVAPDMAKEKLGYTGSQCDLAEDLKWYYQGFNDRGGIDEKIPLIKDAEITVLSITRFEVGSIYDKWDPIPMDWSEVQELGIEAGWMEEEDDISIN</sequence>
<dbReference type="PANTHER" id="PTHR42687:SF1">
    <property type="entry name" value="L-THREONINE 3-DEHYDROGENASE, MITOCHONDRIAL"/>
    <property type="match status" value="1"/>
</dbReference>
<gene>
    <name evidence="4" type="ORF">CYCCA115_LOCUS6894</name>
</gene>
<dbReference type="InterPro" id="IPR036291">
    <property type="entry name" value="NAD(P)-bd_dom_sf"/>
</dbReference>
<reference evidence="4" key="1">
    <citation type="submission" date="2023-08" db="EMBL/GenBank/DDBJ databases">
        <authorList>
            <person name="Audoor S."/>
            <person name="Bilcke G."/>
        </authorList>
    </citation>
    <scope>NUCLEOTIDE SEQUENCE</scope>
</reference>
<keyword evidence="5" id="KW-1185">Reference proteome</keyword>
<evidence type="ECO:0000313" key="5">
    <source>
        <dbReference type="Proteomes" id="UP001295423"/>
    </source>
</evidence>
<dbReference type="EMBL" id="CAKOGP040000890">
    <property type="protein sequence ID" value="CAJ1940146.1"/>
    <property type="molecule type" value="Genomic_DNA"/>
</dbReference>
<accession>A0AAD2CMV4</accession>
<dbReference type="Pfam" id="PF01370">
    <property type="entry name" value="Epimerase"/>
    <property type="match status" value="1"/>
</dbReference>
<dbReference type="AlphaFoldDB" id="A0AAD2CMV4"/>
<evidence type="ECO:0000256" key="2">
    <source>
        <dbReference type="SAM" id="SignalP"/>
    </source>
</evidence>
<comment type="similarity">
    <text evidence="1">Belongs to the NAD(P)-dependent epimerase/dehydratase family.</text>
</comment>
<dbReference type="GO" id="GO:0008743">
    <property type="term" value="F:L-threonine 3-dehydrogenase activity"/>
    <property type="evidence" value="ECO:0007669"/>
    <property type="project" value="TreeGrafter"/>
</dbReference>
<name>A0AAD2CMV4_9STRA</name>
<dbReference type="PANTHER" id="PTHR42687">
    <property type="entry name" value="L-THREONINE 3-DEHYDROGENASE"/>
    <property type="match status" value="1"/>
</dbReference>
<organism evidence="4 5">
    <name type="scientific">Cylindrotheca closterium</name>
    <dbReference type="NCBI Taxonomy" id="2856"/>
    <lineage>
        <taxon>Eukaryota</taxon>
        <taxon>Sar</taxon>
        <taxon>Stramenopiles</taxon>
        <taxon>Ochrophyta</taxon>
        <taxon>Bacillariophyta</taxon>
        <taxon>Bacillariophyceae</taxon>
        <taxon>Bacillariophycidae</taxon>
        <taxon>Bacillariales</taxon>
        <taxon>Bacillariaceae</taxon>
        <taxon>Cylindrotheca</taxon>
    </lineage>
</organism>
<dbReference type="GO" id="GO:0006567">
    <property type="term" value="P:L-threonine catabolic process"/>
    <property type="evidence" value="ECO:0007669"/>
    <property type="project" value="TreeGrafter"/>
</dbReference>
<proteinExistence type="inferred from homology"/>
<evidence type="ECO:0000259" key="3">
    <source>
        <dbReference type="Pfam" id="PF01370"/>
    </source>
</evidence>